<evidence type="ECO:0000256" key="1">
    <source>
        <dbReference type="SAM" id="MobiDB-lite"/>
    </source>
</evidence>
<comment type="caution">
    <text evidence="2">The sequence shown here is derived from an EMBL/GenBank/DDBJ whole genome shotgun (WGS) entry which is preliminary data.</text>
</comment>
<organism evidence="2">
    <name type="scientific">Candidatus Berkiella cookevillensis</name>
    <dbReference type="NCBI Taxonomy" id="437022"/>
    <lineage>
        <taxon>Bacteria</taxon>
        <taxon>Pseudomonadati</taxon>
        <taxon>Pseudomonadota</taxon>
        <taxon>Gammaproteobacteria</taxon>
        <taxon>Candidatus Berkiellales</taxon>
        <taxon>Candidatus Berkiellaceae</taxon>
        <taxon>Candidatus Berkiella</taxon>
    </lineage>
</organism>
<protein>
    <submittedName>
        <fullName evidence="2">Uncharacterized protein</fullName>
    </submittedName>
</protein>
<keyword evidence="4" id="KW-1185">Reference proteome</keyword>
<dbReference type="AlphaFoldDB" id="A0A0Q9YQ90"/>
<name>A0A0Q9YQ90_9GAMM</name>
<reference evidence="3" key="3">
    <citation type="submission" date="2021-06" db="EMBL/GenBank/DDBJ databases">
        <title>Genomic Description and Analysis of Intracellular Bacteria, Candidatus Berkiella cookevillensis and Candidatus Berkiella aquae.</title>
        <authorList>
            <person name="Kidane D.T."/>
            <person name="Mehari Y.T."/>
            <person name="Rice F.C."/>
            <person name="Arivett B.A."/>
            <person name="Farone A.L."/>
            <person name="Berk S.G."/>
            <person name="Farone M.B."/>
        </authorList>
    </citation>
    <scope>NUCLEOTIDE SEQUENCE</scope>
    <source>
        <strain evidence="3">CC99</strain>
    </source>
</reference>
<evidence type="ECO:0000313" key="4">
    <source>
        <dbReference type="Proteomes" id="UP000051494"/>
    </source>
</evidence>
<sequence>MSRKKRAETEQILKALPIANTYQVYYSAEAESNFNALSQTLAKLKGFLQFLTKLDWAQFLHFMNHACVKPARDVSLKNKMAMPEPSSKHETYSDVVIKGNGETQTQSVQPGKRKGLRRRFAASK</sequence>
<evidence type="ECO:0000313" key="3">
    <source>
        <dbReference type="EMBL" id="MCS5708561.1"/>
    </source>
</evidence>
<evidence type="ECO:0000313" key="2">
    <source>
        <dbReference type="EMBL" id="KRG19858.1"/>
    </source>
</evidence>
<dbReference type="Proteomes" id="UP000051494">
    <property type="component" value="Unassembled WGS sequence"/>
</dbReference>
<feature type="region of interest" description="Disordered" evidence="1">
    <location>
        <begin position="79"/>
        <end position="124"/>
    </location>
</feature>
<dbReference type="EMBL" id="LKHV01000001">
    <property type="protein sequence ID" value="KRG19858.1"/>
    <property type="molecule type" value="Genomic_DNA"/>
</dbReference>
<proteinExistence type="predicted"/>
<reference evidence="3" key="2">
    <citation type="journal article" date="2016" name="Genome Announc.">
        <title>Draft Genome Sequences of Two Novel Amoeba-Resistant Intranuclear Bacteria, 'Candidatus Berkiella cookevillensis' and 'Candidatus Berkiella aquae'.</title>
        <authorList>
            <person name="Mehari Y.T."/>
            <person name="Arivett B.A."/>
            <person name="Farone A.L."/>
            <person name="Gunderson J.H."/>
            <person name="Farone M.B."/>
        </authorList>
    </citation>
    <scope>NUCLEOTIDE SEQUENCE</scope>
    <source>
        <strain evidence="3">CC99</strain>
    </source>
</reference>
<feature type="compositionally biased region" description="Basic residues" evidence="1">
    <location>
        <begin position="111"/>
        <end position="124"/>
    </location>
</feature>
<dbReference type="EMBL" id="LKHV02000001">
    <property type="protein sequence ID" value="MCS5708561.1"/>
    <property type="molecule type" value="Genomic_DNA"/>
</dbReference>
<dbReference type="STRING" id="437022.CC99x_00079"/>
<accession>A0A0Q9YQ90</accession>
<gene>
    <name evidence="2" type="ORF">CC99x_00079</name>
    <name evidence="3" type="ORF">CC99x_006520</name>
</gene>
<dbReference type="RefSeq" id="WP_057622505.1">
    <property type="nucleotide sequence ID" value="NZ_LKHV02000001.1"/>
</dbReference>
<reference evidence="2" key="1">
    <citation type="submission" date="2015-09" db="EMBL/GenBank/DDBJ databases">
        <title>Draft Genome Sequences of Two Novel Amoeba-resistant Intranuclear Bacteria, Candidatus Berkiella cookevillensis and Candidatus Berkiella aquae.</title>
        <authorList>
            <person name="Mehari Y.T."/>
            <person name="Arivett B.A."/>
            <person name="Farone A.L."/>
            <person name="Gunderson J.H."/>
            <person name="Farone M.B."/>
        </authorList>
    </citation>
    <scope>NUCLEOTIDE SEQUENCE [LARGE SCALE GENOMIC DNA]</scope>
    <source>
        <strain evidence="2">CC99</strain>
    </source>
</reference>